<accession>A0ABT4I7S7</accession>
<evidence type="ECO:0000313" key="3">
    <source>
        <dbReference type="Proteomes" id="UP001072034"/>
    </source>
</evidence>
<name>A0ABT4I7S7_9ACTO</name>
<evidence type="ECO:0000313" key="2">
    <source>
        <dbReference type="EMBL" id="MCZ0857792.1"/>
    </source>
</evidence>
<protein>
    <recommendedName>
        <fullName evidence="4">DUF1795 domain-containing protein</fullName>
    </recommendedName>
</protein>
<sequence length="235" mass="24924">MFFSNDPKHRETLMKTFHRVTAVTAAALLSASLAACSSTSPRNDSSGDSKDQESSAQPTAVSAQPAPAGYQMVTTSTSKISFAIPDNWQILSKDAAQDDQRVQAIADALGKSPDEVRTMLSSLDMQAMSTAPDDKGFTENVNVEPVTGPTSLPTENDMSQMIQGQNGTPGEYSTTQTALGEVAVMTYTMTVQTTTVQGAVIAVRTKDGTWTLIWVSTSETSRAKELAGIITSTLS</sequence>
<dbReference type="RefSeq" id="WP_268917314.1">
    <property type="nucleotide sequence ID" value="NZ_JAPTMY010000012.1"/>
</dbReference>
<evidence type="ECO:0000256" key="1">
    <source>
        <dbReference type="SAM" id="MobiDB-lite"/>
    </source>
</evidence>
<dbReference type="Proteomes" id="UP001072034">
    <property type="component" value="Unassembled WGS sequence"/>
</dbReference>
<feature type="region of interest" description="Disordered" evidence="1">
    <location>
        <begin position="37"/>
        <end position="68"/>
    </location>
</feature>
<proteinExistence type="predicted"/>
<evidence type="ECO:0008006" key="4">
    <source>
        <dbReference type="Google" id="ProtNLM"/>
    </source>
</evidence>
<keyword evidence="3" id="KW-1185">Reference proteome</keyword>
<gene>
    <name evidence="2" type="ORF">OHJ16_07010</name>
</gene>
<organism evidence="2 3">
    <name type="scientific">Actinomyces israelii</name>
    <dbReference type="NCBI Taxonomy" id="1659"/>
    <lineage>
        <taxon>Bacteria</taxon>
        <taxon>Bacillati</taxon>
        <taxon>Actinomycetota</taxon>
        <taxon>Actinomycetes</taxon>
        <taxon>Actinomycetales</taxon>
        <taxon>Actinomycetaceae</taxon>
        <taxon>Actinomyces</taxon>
    </lineage>
</organism>
<dbReference type="EMBL" id="JAPTMY010000012">
    <property type="protein sequence ID" value="MCZ0857792.1"/>
    <property type="molecule type" value="Genomic_DNA"/>
</dbReference>
<comment type="caution">
    <text evidence="2">The sequence shown here is derived from an EMBL/GenBank/DDBJ whole genome shotgun (WGS) entry which is preliminary data.</text>
</comment>
<reference evidence="2" key="1">
    <citation type="submission" date="2022-10" db="EMBL/GenBank/DDBJ databases">
        <title>Genome sequence of Actinomyces israelii ATCC 10048.</title>
        <authorList>
            <person name="Watt R.M."/>
            <person name="Tong W.M."/>
        </authorList>
    </citation>
    <scope>NUCLEOTIDE SEQUENCE</scope>
    <source>
        <strain evidence="2">ATCC 10048</strain>
    </source>
</reference>